<proteinExistence type="predicted"/>
<dbReference type="InterPro" id="IPR029032">
    <property type="entry name" value="AhpD-like"/>
</dbReference>
<dbReference type="SUPFAM" id="SSF69118">
    <property type="entry name" value="AhpD-like"/>
    <property type="match status" value="1"/>
</dbReference>
<dbReference type="Gene3D" id="1.20.1290.10">
    <property type="entry name" value="AhpD-like"/>
    <property type="match status" value="1"/>
</dbReference>
<dbReference type="AlphaFoldDB" id="A0A1H3IWZ2"/>
<name>A0A1H3IWZ2_9EURY</name>
<accession>A0A1H3IWZ2</accession>
<dbReference type="EMBL" id="FNPC01000004">
    <property type="protein sequence ID" value="SDY31855.1"/>
    <property type="molecule type" value="Genomic_DNA"/>
</dbReference>
<evidence type="ECO:0000259" key="1">
    <source>
        <dbReference type="Pfam" id="PF02627"/>
    </source>
</evidence>
<dbReference type="PANTHER" id="PTHR34846:SF11">
    <property type="entry name" value="4-CARBOXYMUCONOLACTONE DECARBOXYLASE FAMILY PROTEIN (AFU_ORTHOLOGUE AFUA_6G11590)"/>
    <property type="match status" value="1"/>
</dbReference>
<dbReference type="GO" id="GO:0051920">
    <property type="term" value="F:peroxiredoxin activity"/>
    <property type="evidence" value="ECO:0007669"/>
    <property type="project" value="InterPro"/>
</dbReference>
<dbReference type="InterPro" id="IPR003779">
    <property type="entry name" value="CMD-like"/>
</dbReference>
<evidence type="ECO:0000313" key="3">
    <source>
        <dbReference type="Proteomes" id="UP000199079"/>
    </source>
</evidence>
<dbReference type="Pfam" id="PF02627">
    <property type="entry name" value="CMD"/>
    <property type="match status" value="1"/>
</dbReference>
<organism evidence="2 3">
    <name type="scientific">Halopenitus persicus</name>
    <dbReference type="NCBI Taxonomy" id="1048396"/>
    <lineage>
        <taxon>Archaea</taxon>
        <taxon>Methanobacteriati</taxon>
        <taxon>Methanobacteriota</taxon>
        <taxon>Stenosarchaea group</taxon>
        <taxon>Halobacteria</taxon>
        <taxon>Halobacteriales</taxon>
        <taxon>Haloferacaceae</taxon>
        <taxon>Halopenitus</taxon>
    </lineage>
</organism>
<dbReference type="RefSeq" id="WP_092732210.1">
    <property type="nucleotide sequence ID" value="NZ_FNPC01000004.1"/>
</dbReference>
<feature type="domain" description="Carboxymuconolactone decarboxylase-like" evidence="1">
    <location>
        <begin position="45"/>
        <end position="108"/>
    </location>
</feature>
<keyword evidence="3" id="KW-1185">Reference proteome</keyword>
<evidence type="ECO:0000313" key="2">
    <source>
        <dbReference type="EMBL" id="SDY31855.1"/>
    </source>
</evidence>
<dbReference type="PANTHER" id="PTHR34846">
    <property type="entry name" value="4-CARBOXYMUCONOLACTONE DECARBOXYLASE FAMILY PROTEIN (AFU_ORTHOLOGUE AFUA_6G11590)"/>
    <property type="match status" value="1"/>
</dbReference>
<dbReference type="Proteomes" id="UP000199079">
    <property type="component" value="Unassembled WGS sequence"/>
</dbReference>
<sequence length="184" mass="20127">MADSDRVRYHTARETVPEEHRHHYDAIAESRGGVRGPFSVLLNSPELAGRVGHLGAYVRFESELPDADRELTILATARAFDCAFEWAAHEPIAREAGVSGATIDHVADSGPVDELPDREARLVSYVRELIDEHAVSDATFEAARDRYGEAGVTELTGTIGYYAMLACVLNALEVVPDADRPQLP</sequence>
<dbReference type="OrthoDB" id="275387at2157"/>
<gene>
    <name evidence="2" type="ORF">SAMN05216564_104282</name>
</gene>
<reference evidence="3" key="1">
    <citation type="submission" date="2016-10" db="EMBL/GenBank/DDBJ databases">
        <authorList>
            <person name="Varghese N."/>
            <person name="Submissions S."/>
        </authorList>
    </citation>
    <scope>NUCLEOTIDE SEQUENCE [LARGE SCALE GENOMIC DNA]</scope>
    <source>
        <strain evidence="3">DC30,IBRC 10041,KCTC 4046</strain>
    </source>
</reference>
<protein>
    <submittedName>
        <fullName evidence="2">4-carboxymuconolactone decarboxylase</fullName>
    </submittedName>
</protein>